<dbReference type="Pfam" id="PF02927">
    <property type="entry name" value="CelD_N"/>
    <property type="match status" value="1"/>
</dbReference>
<dbReference type="Proteomes" id="UP000596857">
    <property type="component" value="Unassembled WGS sequence"/>
</dbReference>
<dbReference type="InterPro" id="IPR012341">
    <property type="entry name" value="6hp_glycosidase-like_sf"/>
</dbReference>
<comment type="similarity">
    <text evidence="2 9 10">Belongs to the glycosyl hydrolase 9 (cellulase E) family.</text>
</comment>
<feature type="domain" description="Glycoside hydrolase family 9" evidence="11">
    <location>
        <begin position="112"/>
        <end position="568"/>
    </location>
</feature>
<dbReference type="PROSITE" id="PS00698">
    <property type="entry name" value="GH9_3"/>
    <property type="match status" value="1"/>
</dbReference>
<dbReference type="Pfam" id="PF00759">
    <property type="entry name" value="Glyco_hydro_9"/>
    <property type="match status" value="1"/>
</dbReference>
<feature type="active site" evidence="9">
    <location>
        <position position="549"/>
    </location>
</feature>
<feature type="active site" evidence="9">
    <location>
        <position position="558"/>
    </location>
</feature>
<evidence type="ECO:0000256" key="5">
    <source>
        <dbReference type="ARBA" id="ARBA00022801"/>
    </source>
</evidence>
<evidence type="ECO:0000259" key="12">
    <source>
        <dbReference type="Pfam" id="PF02927"/>
    </source>
</evidence>
<dbReference type="PANTHER" id="PTHR22298">
    <property type="entry name" value="ENDO-1,4-BETA-GLUCANASE"/>
    <property type="match status" value="1"/>
</dbReference>
<name>A0ABX1YGA9_9BACL</name>
<gene>
    <name evidence="14" type="ORF">GC101_10915</name>
</gene>
<evidence type="ECO:0000259" key="13">
    <source>
        <dbReference type="Pfam" id="PF24517"/>
    </source>
</evidence>
<feature type="domain" description="Carbohydrate-binding module family 96" evidence="13">
    <location>
        <begin position="585"/>
        <end position="748"/>
    </location>
</feature>
<sequence>MNSPISVQASVSGIFIRVNQVGYSPAAGKIAIVLSSTGLSGVRYDVFNSNNTSVLNGTITTASKGSWGDAGGANCAYSYAIDFSALTTAGSGYYIKINAYTSPVFAISNSVYSSLADLSMQFFKVQRCGNTSPQDHGVCHMTGTNSSIDGKPDGASGTKDFTGGWHDASDYIKFLSTIGHVTDVMLTTYIHHPEAFPAPGGAAGALTEAKVGLDFILKLWDNTNQILYMEVADGLDHDVENDDLDSRSKTWPQNDNTIYGAARPVHPCPAGTGANLAGKAAAALALGAKIWGDSAGPVYNTALAAGYLTAAQQIYTWGKTRTGIAGDADEFYVDTDYKDDMAWAAAELYRATGTAAYLTEAKSFCDSAGEWYNKSNTSLNWSRAYHWANYEVASLDPAYKNTAAGRMNNHLNLKKNYADGQFWNTSSEPKWGTYEAMSNNAVEALMYQELTGNTTYAVLAQQQIDFMLGRNPWGVSKLNGAGTTWFKNPRHRVTTLNRVNNPNYQLRGAWSEGFETSSQYAVDQQDPLLTGQEDPGIVQFNDNRMIWHDNRRDYATNEVTISGNAAGMAMVAFMGGGASSGAPTDYITNGDAYVRDGTYAATNYGTAATVDVKGDADEGYNRKGFVRFDLTGRTGSPVASALLKMYCNAVSASTPVKVYGLTGSDEWIESGTGGITWNNQPGSTGAVLVGTINVSTAGWYTIDAAGYVNSQLGGDKKMTFKLQVENNNGATISFNSKENTANKPVLTVS</sequence>
<organism evidence="14 15">
    <name type="scientific">Paenibacillus phytohabitans</name>
    <dbReference type="NCBI Taxonomy" id="2654978"/>
    <lineage>
        <taxon>Bacteria</taxon>
        <taxon>Bacillati</taxon>
        <taxon>Bacillota</taxon>
        <taxon>Bacilli</taxon>
        <taxon>Bacillales</taxon>
        <taxon>Paenibacillaceae</taxon>
        <taxon>Paenibacillus</taxon>
    </lineage>
</organism>
<accession>A0ABX1YGA9</accession>
<keyword evidence="7 9" id="KW-0326">Glycosidase</keyword>
<dbReference type="Gene3D" id="1.50.10.10">
    <property type="match status" value="1"/>
</dbReference>
<dbReference type="InterPro" id="IPR008928">
    <property type="entry name" value="6-hairpin_glycosidase_sf"/>
</dbReference>
<reference evidence="14 15" key="1">
    <citation type="submission" date="2019-10" db="EMBL/GenBank/DDBJ databases">
        <title>Description of Paenibacillus terricola sp. nov.</title>
        <authorList>
            <person name="Carlier A."/>
            <person name="Qi S."/>
        </authorList>
    </citation>
    <scope>NUCLEOTIDE SEQUENCE [LARGE SCALE GENOMIC DNA]</scope>
    <source>
        <strain evidence="14 15">LMG 31459</strain>
    </source>
</reference>
<keyword evidence="15" id="KW-1185">Reference proteome</keyword>
<dbReference type="InterPro" id="IPR055372">
    <property type="entry name" value="CBM96"/>
</dbReference>
<evidence type="ECO:0000256" key="10">
    <source>
        <dbReference type="RuleBase" id="RU361166"/>
    </source>
</evidence>
<keyword evidence="10" id="KW-0136">Cellulose degradation</keyword>
<keyword evidence="6 9" id="KW-0119">Carbohydrate metabolism</keyword>
<keyword evidence="5 9" id="KW-0378">Hydrolase</keyword>
<evidence type="ECO:0000256" key="2">
    <source>
        <dbReference type="ARBA" id="ARBA00007072"/>
    </source>
</evidence>
<dbReference type="Pfam" id="PF24517">
    <property type="entry name" value="CBM96"/>
    <property type="match status" value="1"/>
</dbReference>
<evidence type="ECO:0000256" key="9">
    <source>
        <dbReference type="PROSITE-ProRule" id="PRU10060"/>
    </source>
</evidence>
<keyword evidence="4" id="KW-0732">Signal</keyword>
<dbReference type="NCBIfam" id="NF033679">
    <property type="entry name" value="DNRLRE_dom"/>
    <property type="match status" value="1"/>
</dbReference>
<dbReference type="RefSeq" id="WP_171717264.1">
    <property type="nucleotide sequence ID" value="NZ_WHOB01000027.1"/>
</dbReference>
<feature type="domain" description="Cellulase Ig-like" evidence="12">
    <location>
        <begin position="16"/>
        <end position="101"/>
    </location>
</feature>
<evidence type="ECO:0000256" key="7">
    <source>
        <dbReference type="ARBA" id="ARBA00023295"/>
    </source>
</evidence>
<evidence type="ECO:0000256" key="3">
    <source>
        <dbReference type="ARBA" id="ARBA00022525"/>
    </source>
</evidence>
<protein>
    <recommendedName>
        <fullName evidence="10">Endoglucanase</fullName>
        <ecNumber evidence="10">3.2.1.4</ecNumber>
    </recommendedName>
</protein>
<proteinExistence type="inferred from homology"/>
<keyword evidence="3" id="KW-0964">Secreted</keyword>
<dbReference type="SUPFAM" id="SSF81296">
    <property type="entry name" value="E set domains"/>
    <property type="match status" value="1"/>
</dbReference>
<evidence type="ECO:0000313" key="14">
    <source>
        <dbReference type="EMBL" id="NOU79389.1"/>
    </source>
</evidence>
<dbReference type="EC" id="3.2.1.4" evidence="10"/>
<dbReference type="EMBL" id="WHOB01000027">
    <property type="protein sequence ID" value="NOU79389.1"/>
    <property type="molecule type" value="Genomic_DNA"/>
</dbReference>
<dbReference type="CDD" id="cd02850">
    <property type="entry name" value="E_set_Cellulase_N"/>
    <property type="match status" value="1"/>
</dbReference>
<evidence type="ECO:0000256" key="1">
    <source>
        <dbReference type="ARBA" id="ARBA00004613"/>
    </source>
</evidence>
<dbReference type="InterPro" id="IPR001701">
    <property type="entry name" value="Glyco_hydro_9"/>
</dbReference>
<comment type="subcellular location">
    <subcellularLocation>
        <location evidence="1">Secreted</location>
    </subcellularLocation>
</comment>
<evidence type="ECO:0000256" key="8">
    <source>
        <dbReference type="ARBA" id="ARBA00023326"/>
    </source>
</evidence>
<dbReference type="InterPro" id="IPR004197">
    <property type="entry name" value="Cellulase_Ig-like"/>
</dbReference>
<dbReference type="InterPro" id="IPR013783">
    <property type="entry name" value="Ig-like_fold"/>
</dbReference>
<dbReference type="Gene3D" id="2.60.40.10">
    <property type="entry name" value="Immunoglobulins"/>
    <property type="match status" value="1"/>
</dbReference>
<evidence type="ECO:0000256" key="4">
    <source>
        <dbReference type="ARBA" id="ARBA00022729"/>
    </source>
</evidence>
<keyword evidence="8 9" id="KW-0624">Polysaccharide degradation</keyword>
<comment type="catalytic activity">
    <reaction evidence="10">
        <text>Endohydrolysis of (1-&gt;4)-beta-D-glucosidic linkages in cellulose, lichenin and cereal beta-D-glucans.</text>
        <dbReference type="EC" id="3.2.1.4"/>
    </reaction>
</comment>
<dbReference type="InterPro" id="IPR014756">
    <property type="entry name" value="Ig_E-set"/>
</dbReference>
<evidence type="ECO:0000313" key="15">
    <source>
        <dbReference type="Proteomes" id="UP000596857"/>
    </source>
</evidence>
<evidence type="ECO:0000259" key="11">
    <source>
        <dbReference type="Pfam" id="PF00759"/>
    </source>
</evidence>
<dbReference type="InterPro" id="IPR033126">
    <property type="entry name" value="Glyco_hydro_9_Asp/Glu_AS"/>
</dbReference>
<dbReference type="SUPFAM" id="SSF48208">
    <property type="entry name" value="Six-hairpin glycosidases"/>
    <property type="match status" value="1"/>
</dbReference>
<evidence type="ECO:0000256" key="6">
    <source>
        <dbReference type="ARBA" id="ARBA00023277"/>
    </source>
</evidence>
<comment type="caution">
    <text evidence="14">The sequence shown here is derived from an EMBL/GenBank/DDBJ whole genome shotgun (WGS) entry which is preliminary data.</text>
</comment>